<evidence type="ECO:0000313" key="2">
    <source>
        <dbReference type="Proteomes" id="UP000010729"/>
    </source>
</evidence>
<reference evidence="1 2" key="1">
    <citation type="journal article" date="2013" name="Genome Announc.">
        <title>Draft Genome Sequence of Arthrobacter crystallopoietes Strain BAB-32, Revealing Genes for Bioremediation.</title>
        <authorList>
            <person name="Joshi M.N."/>
            <person name="Pandit A.S."/>
            <person name="Sharma A."/>
            <person name="Pandya R.V."/>
            <person name="Desai S.M."/>
            <person name="Saxena A.K."/>
            <person name="Bagatharia S.B."/>
        </authorList>
    </citation>
    <scope>NUCLEOTIDE SEQUENCE [LARGE SCALE GENOMIC DNA]</scope>
    <source>
        <strain evidence="1 2">BAB-32</strain>
    </source>
</reference>
<comment type="caution">
    <text evidence="1">The sequence shown here is derived from an EMBL/GenBank/DDBJ whole genome shotgun (WGS) entry which is preliminary data.</text>
</comment>
<dbReference type="EMBL" id="ANPE02000085">
    <property type="protein sequence ID" value="EMY35116.1"/>
    <property type="molecule type" value="Genomic_DNA"/>
</dbReference>
<dbReference type="AlphaFoldDB" id="N1UXJ2"/>
<dbReference type="RefSeq" id="WP_005267966.1">
    <property type="nucleotide sequence ID" value="NZ_ANPE02000085.1"/>
</dbReference>
<dbReference type="OrthoDB" id="4943016at2"/>
<gene>
    <name evidence="1" type="ORF">D477_006011</name>
</gene>
<sequence>MKRPAAQTAADPCGPALILCAGHRCSALLRRDPLADHEEQLRQAVRSTSGAVMISAGCVRACALAPVAAVARSSGTGRLGPAVWLAGIDDPQRSLGLQRWIRAGGPDDGSRPQKNLPPVLAGAVIAVAAPTSMVQSRR</sequence>
<name>N1UXJ2_9MICC</name>
<accession>N1UXJ2</accession>
<evidence type="ECO:0000313" key="1">
    <source>
        <dbReference type="EMBL" id="EMY35116.1"/>
    </source>
</evidence>
<proteinExistence type="predicted"/>
<keyword evidence="2" id="KW-1185">Reference proteome</keyword>
<evidence type="ECO:0008006" key="3">
    <source>
        <dbReference type="Google" id="ProtNLM"/>
    </source>
</evidence>
<organism evidence="1 2">
    <name type="scientific">Arthrobacter crystallopoietes BAB-32</name>
    <dbReference type="NCBI Taxonomy" id="1246476"/>
    <lineage>
        <taxon>Bacteria</taxon>
        <taxon>Bacillati</taxon>
        <taxon>Actinomycetota</taxon>
        <taxon>Actinomycetes</taxon>
        <taxon>Micrococcales</taxon>
        <taxon>Micrococcaceae</taxon>
        <taxon>Crystallibacter</taxon>
    </lineage>
</organism>
<dbReference type="Proteomes" id="UP000010729">
    <property type="component" value="Unassembled WGS sequence"/>
</dbReference>
<protein>
    <recommendedName>
        <fullName evidence="3">(2Fe-2S) ferredoxin domain-containing protein</fullName>
    </recommendedName>
</protein>